<sequence>MARGGINKAVVLKARQALLARGENPSIDAVRVELGNTGSKSTIHRYLKEIEAAETTRMDDESLLSEPIRTLITQLVSQLKKEADTIVSSAQEVADNKVATMEAALLEQAAHSERLSQERDEHATMINALTSQLDATQLRLNASEEKRQALTQSLAVSTEEQARLQAVIEEKQSHIESLEEKHVHAREALQHYREAVKAQREQDARQQEQQLHTLHRERRQLAETLSVKQSEMTQLNQENARLVTELSAAQQQLQTLTVQAKTLASLQIEHATLAQSSEHLQVERDRLVSQLKIALTEQENVKSAHETLSLSHARLESEMAVKTEWLENIMAELTQLKAMKSGTENNTIDKL</sequence>
<reference evidence="3 4" key="1">
    <citation type="journal article" date="2014" name="Int. J. Syst. Evol. Microbiol.">
        <title>Complete genome sequence of Corynebacterium casei LMG S-19264T (=DSM 44701T), isolated from a smear-ripened cheese.</title>
        <authorList>
            <consortium name="US DOE Joint Genome Institute (JGI-PGF)"/>
            <person name="Walter F."/>
            <person name="Albersmeier A."/>
            <person name="Kalinowski J."/>
            <person name="Ruckert C."/>
        </authorList>
    </citation>
    <scope>NUCLEOTIDE SEQUENCE [LARGE SCALE GENOMIC DNA]</scope>
    <source>
        <strain evidence="3 4">NBRC 110095</strain>
    </source>
</reference>
<feature type="domain" description="KfrA N-terminal DNA-binding" evidence="2">
    <location>
        <begin position="8"/>
        <end position="118"/>
    </location>
</feature>
<keyword evidence="1" id="KW-0175">Coiled coil</keyword>
<dbReference type="EMBL" id="BSPD01000102">
    <property type="protein sequence ID" value="GLS28105.1"/>
    <property type="molecule type" value="Genomic_DNA"/>
</dbReference>
<name>A0AA37TDV1_9GAMM</name>
<comment type="caution">
    <text evidence="3">The sequence shown here is derived from an EMBL/GenBank/DDBJ whole genome shotgun (WGS) entry which is preliminary data.</text>
</comment>
<evidence type="ECO:0000313" key="3">
    <source>
        <dbReference type="EMBL" id="GLS28105.1"/>
    </source>
</evidence>
<dbReference type="RefSeq" id="WP_232594042.1">
    <property type="nucleotide sequence ID" value="NZ_BSPD01000102.1"/>
</dbReference>
<evidence type="ECO:0000259" key="2">
    <source>
        <dbReference type="Pfam" id="PF11740"/>
    </source>
</evidence>
<gene>
    <name evidence="3" type="ORF">GCM10007877_38240</name>
</gene>
<keyword evidence="4" id="KW-1185">Reference proteome</keyword>
<feature type="coiled-coil region" evidence="1">
    <location>
        <begin position="126"/>
        <end position="259"/>
    </location>
</feature>
<dbReference type="AlphaFoldDB" id="A0AA37TDV1"/>
<evidence type="ECO:0000313" key="4">
    <source>
        <dbReference type="Proteomes" id="UP001156870"/>
    </source>
</evidence>
<proteinExistence type="predicted"/>
<accession>A0AA37TDV1</accession>
<dbReference type="InterPro" id="IPR021104">
    <property type="entry name" value="KfrA_DNA-bd_N"/>
</dbReference>
<dbReference type="Pfam" id="PF11740">
    <property type="entry name" value="KfrA_N"/>
    <property type="match status" value="1"/>
</dbReference>
<dbReference type="Proteomes" id="UP001156870">
    <property type="component" value="Unassembled WGS sequence"/>
</dbReference>
<protein>
    <submittedName>
        <fullName evidence="3">Integrase</fullName>
    </submittedName>
</protein>
<evidence type="ECO:0000256" key="1">
    <source>
        <dbReference type="SAM" id="Coils"/>
    </source>
</evidence>
<organism evidence="3 4">
    <name type="scientific">Marinibactrum halimedae</name>
    <dbReference type="NCBI Taxonomy" id="1444977"/>
    <lineage>
        <taxon>Bacteria</taxon>
        <taxon>Pseudomonadati</taxon>
        <taxon>Pseudomonadota</taxon>
        <taxon>Gammaproteobacteria</taxon>
        <taxon>Cellvibrionales</taxon>
        <taxon>Cellvibrionaceae</taxon>
        <taxon>Marinibactrum</taxon>
    </lineage>
</organism>